<protein>
    <submittedName>
        <fullName evidence="2">Uncharacterized protein</fullName>
    </submittedName>
</protein>
<sequence length="874" mass="92524">MSRIEMDLEEMQEAAAAQMVEPVVLQYEVNTLAAVARQSCERYGYIADEVRGAVWYGAGSPRAVVIKLLLGIAEPQFCLRATAFPLQSAPPPVSSVAAAAAAETEAPAVPFVNMFEALFRDDLHDNSDAAAACGFVWQGQYHACSLQAAQHHDAAVAAATTSQQRRAAAAQRRLGPLLWPHATLLGCGWQRVYAPRGVPAFQRDRGTRVVRPYGVSGALPEPEPEPEEAEGAPAEVTVATTVLVAHGYETLEAVCARESMSADEVRRYIQNNGDAGGVAAAAAVVDLHSALGVALRHPRHHPVPVDAHRDRVMVLALRAAAAQVGAALCAADPPAAVPPTPLAAPELLVQRSLTDPAGEAVLLLDVQAALRRFAGKSFIIHLYERPHERGAAAATAELTGFQHIGMIRYAVHLTPYSGPAVRTVATLRQGQSMTQSITAAAGAAGDDLAAAAYTAGLELPPPAGAGAEPADGGAAGWPVTAHYFQEREGTIIAPLRHTLNPPLRRGGGSGEDRLRVRVSVQFRARGEAVEEASPQVVALQHMIAKLEIENKVDERGTVADIDRDALQLVPDDAPADEPRSGSLSTAEPPTPDHPHTAPPVKVELPHTRLTPAEMGLAAPAGSPAGKRKKKSASPSPAKALSAATGFNSSVTSATTLFDRSPCDHLLHLPPLTAPLPEDQVLHAPPAAVESHVVQHLQSLPLREAEAVTEALLADAARATAQLAEARQVIGGRITHLERDMPRRKGKELAKARDELTLLQAQLAQLAHEVAAVGAAAAVAQTALRTRSRTAVLRVARLAELQRQLALLKQQELLQQPLHLTAPRLGERSAVQGTLATAVLWLLPRAQSCSSLVTVPLPPRHWKCSETSSCWRCST</sequence>
<dbReference type="Proteomes" id="UP000015354">
    <property type="component" value="Unassembled WGS sequence"/>
</dbReference>
<evidence type="ECO:0000313" key="2">
    <source>
        <dbReference type="EMBL" id="EPY15977.1"/>
    </source>
</evidence>
<keyword evidence="3" id="KW-1185">Reference proteome</keyword>
<dbReference type="EMBL" id="ATMH01011616">
    <property type="protein sequence ID" value="EPY15977.1"/>
    <property type="molecule type" value="Genomic_DNA"/>
</dbReference>
<feature type="region of interest" description="Disordered" evidence="1">
    <location>
        <begin position="569"/>
        <end position="601"/>
    </location>
</feature>
<proteinExistence type="predicted"/>
<evidence type="ECO:0000313" key="3">
    <source>
        <dbReference type="Proteomes" id="UP000015354"/>
    </source>
</evidence>
<reference evidence="2 3" key="1">
    <citation type="journal article" date="2013" name="PLoS ONE">
        <title>Predicting the Proteins of Angomonas deanei, Strigomonas culicis and Their Respective Endosymbionts Reveals New Aspects of the Trypanosomatidae Family.</title>
        <authorList>
            <person name="Motta M.C."/>
            <person name="Martins A.C."/>
            <person name="de Souza S.S."/>
            <person name="Catta-Preta C.M."/>
            <person name="Silva R."/>
            <person name="Klein C.C."/>
            <person name="de Almeida L.G."/>
            <person name="de Lima Cunha O."/>
            <person name="Ciapina L.P."/>
            <person name="Brocchi M."/>
            <person name="Colabardini A.C."/>
            <person name="de Araujo Lima B."/>
            <person name="Machado C.R."/>
            <person name="de Almeida Soares C.M."/>
            <person name="Probst C.M."/>
            <person name="de Menezes C.B."/>
            <person name="Thompson C.E."/>
            <person name="Bartholomeu D.C."/>
            <person name="Gradia D.F."/>
            <person name="Pavoni D.P."/>
            <person name="Grisard E.C."/>
            <person name="Fantinatti-Garboggini F."/>
            <person name="Marchini F.K."/>
            <person name="Rodrigues-Luiz G.F."/>
            <person name="Wagner G."/>
            <person name="Goldman G.H."/>
            <person name="Fietto J.L."/>
            <person name="Elias M.C."/>
            <person name="Goldman M.H."/>
            <person name="Sagot M.F."/>
            <person name="Pereira M."/>
            <person name="Stoco P.H."/>
            <person name="de Mendonca-Neto R.P."/>
            <person name="Teixeira S.M."/>
            <person name="Maciel T.E."/>
            <person name="de Oliveira Mendes T.A."/>
            <person name="Urmenyi T.P."/>
            <person name="de Souza W."/>
            <person name="Schenkman S."/>
            <person name="de Vasconcelos A.T."/>
        </authorList>
    </citation>
    <scope>NUCLEOTIDE SEQUENCE [LARGE SCALE GENOMIC DNA]</scope>
</reference>
<dbReference type="OrthoDB" id="273762at2759"/>
<gene>
    <name evidence="2" type="ORF">STCU_11632</name>
</gene>
<name>S9TD82_9TRYP</name>
<feature type="compositionally biased region" description="Low complexity" evidence="1">
    <location>
        <begin position="632"/>
        <end position="643"/>
    </location>
</feature>
<evidence type="ECO:0000256" key="1">
    <source>
        <dbReference type="SAM" id="MobiDB-lite"/>
    </source>
</evidence>
<organism evidence="2 3">
    <name type="scientific">Strigomonas culicis</name>
    <dbReference type="NCBI Taxonomy" id="28005"/>
    <lineage>
        <taxon>Eukaryota</taxon>
        <taxon>Discoba</taxon>
        <taxon>Euglenozoa</taxon>
        <taxon>Kinetoplastea</taxon>
        <taxon>Metakinetoplastina</taxon>
        <taxon>Trypanosomatida</taxon>
        <taxon>Trypanosomatidae</taxon>
        <taxon>Strigomonadinae</taxon>
        <taxon>Strigomonas</taxon>
    </lineage>
</organism>
<accession>S9TD82</accession>
<dbReference type="AlphaFoldDB" id="S9TD82"/>
<feature type="region of interest" description="Disordered" evidence="1">
    <location>
        <begin position="615"/>
        <end position="644"/>
    </location>
</feature>
<comment type="caution">
    <text evidence="2">The sequence shown here is derived from an EMBL/GenBank/DDBJ whole genome shotgun (WGS) entry which is preliminary data.</text>
</comment>